<evidence type="ECO:0000256" key="1">
    <source>
        <dbReference type="SAM" id="SignalP"/>
    </source>
</evidence>
<dbReference type="Proteomes" id="UP000236735">
    <property type="component" value="Unassembled WGS sequence"/>
</dbReference>
<gene>
    <name evidence="3" type="ORF">SAMN05216354_0932</name>
</gene>
<reference evidence="3 4" key="1">
    <citation type="submission" date="2016-10" db="EMBL/GenBank/DDBJ databases">
        <authorList>
            <person name="de Groot N.N."/>
        </authorList>
    </citation>
    <scope>NUCLEOTIDE SEQUENCE [LARGE SCALE GENOMIC DNA]</scope>
    <source>
        <strain evidence="3 4">AR32</strain>
    </source>
</reference>
<keyword evidence="1" id="KW-0732">Signal</keyword>
<organism evidence="3 4">
    <name type="scientific">Xylanibacter ruminicola</name>
    <name type="common">Prevotella ruminicola</name>
    <dbReference type="NCBI Taxonomy" id="839"/>
    <lineage>
        <taxon>Bacteria</taxon>
        <taxon>Pseudomonadati</taxon>
        <taxon>Bacteroidota</taxon>
        <taxon>Bacteroidia</taxon>
        <taxon>Bacteroidales</taxon>
        <taxon>Prevotellaceae</taxon>
        <taxon>Xylanibacter</taxon>
    </lineage>
</organism>
<dbReference type="PROSITE" id="PS51257">
    <property type="entry name" value="PROKAR_LIPOPROTEIN"/>
    <property type="match status" value="1"/>
</dbReference>
<feature type="signal peptide" evidence="1">
    <location>
        <begin position="1"/>
        <end position="21"/>
    </location>
</feature>
<evidence type="ECO:0000259" key="2">
    <source>
        <dbReference type="Pfam" id="PF16151"/>
    </source>
</evidence>
<feature type="chain" id="PRO_5009284792" description="DUF4859 domain-containing protein" evidence="1">
    <location>
        <begin position="22"/>
        <end position="332"/>
    </location>
</feature>
<evidence type="ECO:0000313" key="4">
    <source>
        <dbReference type="Proteomes" id="UP000236735"/>
    </source>
</evidence>
<sequence length="332" mass="35771">MKKNILYIAMACIALGFTACSDDPEDAVSKHVYGPDESPYLRADADATISLNAEFRKGHVTPKTVYLKDYAEQIQTKMKMTVDDMLAGIESGKVAFHSINTARGIWDMSAMTKGDGWWYNNNGAVVSNDGVASIELDKAAKALVLNVPEGSAAGLSMAANVGFAVVNGKDYDQYVRFTVNFSITDPGTIIQDITIPAGDYASYEFDLTSIENAINACFGMTSADFIATIANTENDIAMYLADDNGNWDTTSGYTAGGIGLWVDVDHKVCNWSGNGYAAGNFYYIETHADDKTVGIGRAPGVPSGTKAKVHFVYASKSDATRFIEFVLNATFE</sequence>
<dbReference type="InterPro" id="IPR032339">
    <property type="entry name" value="DUF4859"/>
</dbReference>
<protein>
    <recommendedName>
        <fullName evidence="2">DUF4859 domain-containing protein</fullName>
    </recommendedName>
</protein>
<evidence type="ECO:0000313" key="3">
    <source>
        <dbReference type="EMBL" id="SEF59262.1"/>
    </source>
</evidence>
<accession>A0A1H5T8T0</accession>
<proteinExistence type="predicted"/>
<feature type="domain" description="DUF4859" evidence="2">
    <location>
        <begin position="199"/>
        <end position="313"/>
    </location>
</feature>
<dbReference type="AlphaFoldDB" id="A0A1H5T8T0"/>
<name>A0A1H5T8T0_XYLRU</name>
<dbReference type="Pfam" id="PF16151">
    <property type="entry name" value="DUF4859"/>
    <property type="match status" value="1"/>
</dbReference>
<dbReference type="RefSeq" id="WP_036914381.1">
    <property type="nucleotide sequence ID" value="NZ_FNUV01000002.1"/>
</dbReference>
<dbReference type="EMBL" id="FNUV01000002">
    <property type="protein sequence ID" value="SEF59262.1"/>
    <property type="molecule type" value="Genomic_DNA"/>
</dbReference>